<dbReference type="EMBL" id="JACTNF010000001">
    <property type="protein sequence ID" value="MBO1073139.1"/>
    <property type="molecule type" value="Genomic_DNA"/>
</dbReference>
<protein>
    <recommendedName>
        <fullName evidence="4">Baseplate assembly protein</fullName>
    </recommendedName>
</protein>
<evidence type="ECO:0000256" key="1">
    <source>
        <dbReference type="SAM" id="MobiDB-lite"/>
    </source>
</evidence>
<dbReference type="Proteomes" id="UP001518990">
    <property type="component" value="Unassembled WGS sequence"/>
</dbReference>
<comment type="caution">
    <text evidence="2">The sequence shown here is derived from an EMBL/GenBank/DDBJ whole genome shotgun (WGS) entry which is preliminary data.</text>
</comment>
<gene>
    <name evidence="2" type="ORF">IAI60_00790</name>
</gene>
<organism evidence="2 3">
    <name type="scientific">Roseomonas marmotae</name>
    <dbReference type="NCBI Taxonomy" id="2768161"/>
    <lineage>
        <taxon>Bacteria</taxon>
        <taxon>Pseudomonadati</taxon>
        <taxon>Pseudomonadota</taxon>
        <taxon>Alphaproteobacteria</taxon>
        <taxon>Acetobacterales</taxon>
        <taxon>Roseomonadaceae</taxon>
        <taxon>Roseomonas</taxon>
    </lineage>
</organism>
<proteinExistence type="predicted"/>
<evidence type="ECO:0008006" key="4">
    <source>
        <dbReference type="Google" id="ProtNLM"/>
    </source>
</evidence>
<reference evidence="2 3" key="1">
    <citation type="submission" date="2020-09" db="EMBL/GenBank/DDBJ databases">
        <title>Roseomonas.</title>
        <authorList>
            <person name="Zhu W."/>
        </authorList>
    </citation>
    <scope>NUCLEOTIDE SEQUENCE [LARGE SCALE GENOMIC DNA]</scope>
    <source>
        <strain evidence="2 3">1311</strain>
    </source>
</reference>
<feature type="region of interest" description="Disordered" evidence="1">
    <location>
        <begin position="71"/>
        <end position="90"/>
    </location>
</feature>
<evidence type="ECO:0000313" key="2">
    <source>
        <dbReference type="EMBL" id="MBO1073139.1"/>
    </source>
</evidence>
<evidence type="ECO:0000313" key="3">
    <source>
        <dbReference type="Proteomes" id="UP001518990"/>
    </source>
</evidence>
<dbReference type="RefSeq" id="WP_207444761.1">
    <property type="nucleotide sequence ID" value="NZ_CP061091.1"/>
</dbReference>
<sequence length="90" mass="9358">MFKALTTAITRMRVLMNQGEQVAVEYPPGHTGNIVGGGATRTEGNGESLHIHHEDAAFARPAPGIPVFTGGSEGDVTYLPVDGGGTNPRT</sequence>
<keyword evidence="3" id="KW-1185">Reference proteome</keyword>
<accession>A0ABS3K6Q2</accession>
<name>A0ABS3K6Q2_9PROT</name>